<feature type="compositionally biased region" description="Low complexity" evidence="1">
    <location>
        <begin position="347"/>
        <end position="361"/>
    </location>
</feature>
<accession>A0A9W6F5N1</accession>
<sequence length="367" mass="36716">SHQIGRSVANFNFTNEPPTSPNATTTPPSSPANDQRGSHRSFLGGLLDRLPAALRGNSANSPNSQRHRTGSGPQEEAAAAAGEEAQQRQQPGAGGMQRAGSQAGAVAGEAALRERRLTINTQQQQQLQLRPSQSFGAAPAALRCGSGSGSGNGGMPRQESANGRINGRKSSSGVAGPLSRLGGVPASMRGSASPRLSRIGREQQLQPAAAQQPGGRSAAGAGANGGGYVVGAPAPDRSSPLSGAKRPQPPQPQSPALPLQPSEQQPQPPSSPPLQPLQPPQVQVLVQVEIGPGEVAVAGQAATEAAAAEAPCSSGSSGSSGESGRAVLGGVDRMGRASPPPLPVHPEPYAAEGDAAAGAPPVGRQEV</sequence>
<evidence type="ECO:0000313" key="3">
    <source>
        <dbReference type="Proteomes" id="UP001165080"/>
    </source>
</evidence>
<evidence type="ECO:0000256" key="1">
    <source>
        <dbReference type="SAM" id="MobiDB-lite"/>
    </source>
</evidence>
<feature type="compositionally biased region" description="Low complexity" evidence="1">
    <location>
        <begin position="14"/>
        <end position="33"/>
    </location>
</feature>
<gene>
    <name evidence="2" type="primary">PLESTB001730</name>
    <name evidence="2" type="ORF">PLESTB_001195800</name>
</gene>
<dbReference type="Proteomes" id="UP001165080">
    <property type="component" value="Unassembled WGS sequence"/>
</dbReference>
<feature type="compositionally biased region" description="Low complexity" evidence="1">
    <location>
        <begin position="72"/>
        <end position="91"/>
    </location>
</feature>
<reference evidence="2 3" key="1">
    <citation type="journal article" date="2023" name="Commun. Biol.">
        <title>Reorganization of the ancestral sex-determining regions during the evolution of trioecy in Pleodorina starrii.</title>
        <authorList>
            <person name="Takahashi K."/>
            <person name="Suzuki S."/>
            <person name="Kawai-Toyooka H."/>
            <person name="Yamamoto K."/>
            <person name="Hamaji T."/>
            <person name="Ootsuki R."/>
            <person name="Yamaguchi H."/>
            <person name="Kawachi M."/>
            <person name="Higashiyama T."/>
            <person name="Nozaki H."/>
        </authorList>
    </citation>
    <scope>NUCLEOTIDE SEQUENCE [LARGE SCALE GENOMIC DNA]</scope>
    <source>
        <strain evidence="2 3">NIES-4479</strain>
    </source>
</reference>
<dbReference type="AlphaFoldDB" id="A0A9W6F5N1"/>
<evidence type="ECO:0000313" key="2">
    <source>
        <dbReference type="EMBL" id="GLC57179.1"/>
    </source>
</evidence>
<organism evidence="2 3">
    <name type="scientific">Pleodorina starrii</name>
    <dbReference type="NCBI Taxonomy" id="330485"/>
    <lineage>
        <taxon>Eukaryota</taxon>
        <taxon>Viridiplantae</taxon>
        <taxon>Chlorophyta</taxon>
        <taxon>core chlorophytes</taxon>
        <taxon>Chlorophyceae</taxon>
        <taxon>CS clade</taxon>
        <taxon>Chlamydomonadales</taxon>
        <taxon>Volvocaceae</taxon>
        <taxon>Pleodorina</taxon>
    </lineage>
</organism>
<feature type="compositionally biased region" description="Pro residues" evidence="1">
    <location>
        <begin position="266"/>
        <end position="279"/>
    </location>
</feature>
<comment type="caution">
    <text evidence="2">The sequence shown here is derived from an EMBL/GenBank/DDBJ whole genome shotgun (WGS) entry which is preliminary data.</text>
</comment>
<feature type="compositionally biased region" description="Polar residues" evidence="1">
    <location>
        <begin position="159"/>
        <end position="173"/>
    </location>
</feature>
<feature type="compositionally biased region" description="Low complexity" evidence="1">
    <location>
        <begin position="299"/>
        <end position="326"/>
    </location>
</feature>
<proteinExistence type="predicted"/>
<protein>
    <submittedName>
        <fullName evidence="2">Uncharacterized protein</fullName>
    </submittedName>
</protein>
<feature type="compositionally biased region" description="Low complexity" evidence="1">
    <location>
        <begin position="256"/>
        <end position="265"/>
    </location>
</feature>
<dbReference type="EMBL" id="BRXU01000018">
    <property type="protein sequence ID" value="GLC57179.1"/>
    <property type="molecule type" value="Genomic_DNA"/>
</dbReference>
<feature type="compositionally biased region" description="Low complexity" evidence="1">
    <location>
        <begin position="203"/>
        <end position="221"/>
    </location>
</feature>
<feature type="compositionally biased region" description="Polar residues" evidence="1">
    <location>
        <begin position="1"/>
        <end position="13"/>
    </location>
</feature>
<feature type="region of interest" description="Disordered" evidence="1">
    <location>
        <begin position="1"/>
        <end position="281"/>
    </location>
</feature>
<name>A0A9W6F5N1_9CHLO</name>
<feature type="region of interest" description="Disordered" evidence="1">
    <location>
        <begin position="299"/>
        <end position="367"/>
    </location>
</feature>
<keyword evidence="3" id="KW-1185">Reference proteome</keyword>
<feature type="non-terminal residue" evidence="2">
    <location>
        <position position="367"/>
    </location>
</feature>